<dbReference type="EMBL" id="CP001299">
    <property type="protein sequence ID" value="ACK86215.1"/>
    <property type="molecule type" value="Genomic_DNA"/>
</dbReference>
<dbReference type="GO" id="GO:0006354">
    <property type="term" value="P:DNA-templated transcription elongation"/>
    <property type="evidence" value="ECO:0007669"/>
    <property type="project" value="TreeGrafter"/>
</dbReference>
<keyword evidence="2" id="KW-0648">Protein biosynthesis</keyword>
<dbReference type="PANTHER" id="PTHR30437:SF5">
    <property type="entry name" value="REGULATOR OF NUCLEOSIDE DIPHOSPHATE KINASE"/>
    <property type="match status" value="1"/>
</dbReference>
<dbReference type="Gene3D" id="3.10.50.30">
    <property type="entry name" value="Transcription elongation factor, GreA/GreB, C-terminal domain"/>
    <property type="match status" value="1"/>
</dbReference>
<dbReference type="SUPFAM" id="SSF54534">
    <property type="entry name" value="FKBP-like"/>
    <property type="match status" value="1"/>
</dbReference>
<reference evidence="2 3" key="2">
    <citation type="journal article" date="2012" name="J. Bacteriol.">
        <title>Complete genome sequences of six strains of the genus Methylobacterium.</title>
        <authorList>
            <person name="Marx C.J."/>
            <person name="Bringel F."/>
            <person name="Chistoserdova L."/>
            <person name="Moulin L."/>
            <person name="Farhan Ul Haque M."/>
            <person name="Fleischman D.E."/>
            <person name="Gruffaz C."/>
            <person name="Jourand P."/>
            <person name="Knief C."/>
            <person name="Lee M.C."/>
            <person name="Muller E.E."/>
            <person name="Nadalig T."/>
            <person name="Peyraud R."/>
            <person name="Roselli S."/>
            <person name="Russ L."/>
            <person name="Goodwin L.A."/>
            <person name="Ivanova N."/>
            <person name="Kyrpides N."/>
            <person name="Lajus A."/>
            <person name="Land M.L."/>
            <person name="Medigue C."/>
            <person name="Mikhailova N."/>
            <person name="Nolan M."/>
            <person name="Woyke T."/>
            <person name="Stolyar S."/>
            <person name="Vorholt J.A."/>
            <person name="Vuilleumier S."/>
        </authorList>
    </citation>
    <scope>NUCLEOTIDE SEQUENCE [LARGE SCALE GENOMIC DNA]</scope>
    <source>
        <strain evidence="3">CM4 / NCIMB 13688</strain>
        <plasmid evidence="2 3">pCMU01</plasmid>
    </source>
</reference>
<dbReference type="InterPro" id="IPR023459">
    <property type="entry name" value="Tscrpt_elong_fac_GreA/B_fam"/>
</dbReference>
<sequence length="147" mass="15755">MTATTELEVRPPLIIPMSDFRFLREIAAGTGVSQARGSVVAWLAEELDRATVVPPGAVPPRVVTMHARVEYRDDVTDQVRCVTLTYPGEEDAYASGISVLTPVGAALVGLSEGHSIRWRTPSGGLRGLTVLRVRFAPHHAVTEVAVG</sequence>
<name>B7L307_METC4</name>
<keyword evidence="2" id="KW-0251">Elongation factor</keyword>
<dbReference type="Proteomes" id="UP000002385">
    <property type="component" value="Plasmid pCMU01"/>
</dbReference>
<proteinExistence type="predicted"/>
<evidence type="ECO:0000313" key="2">
    <source>
        <dbReference type="EMBL" id="ACK86215.1"/>
    </source>
</evidence>
<organism evidence="2 3">
    <name type="scientific">Methylorubrum extorquens (strain CM4 / NCIMB 13688)</name>
    <name type="common">Methylobacterium extorquens</name>
    <dbReference type="NCBI Taxonomy" id="440085"/>
    <lineage>
        <taxon>Bacteria</taxon>
        <taxon>Pseudomonadati</taxon>
        <taxon>Pseudomonadota</taxon>
        <taxon>Alphaproteobacteria</taxon>
        <taxon>Hyphomicrobiales</taxon>
        <taxon>Methylobacteriaceae</taxon>
        <taxon>Methylorubrum</taxon>
    </lineage>
</organism>
<geneLocation type="plasmid" evidence="2 3">
    <name>pCMU01</name>
</geneLocation>
<dbReference type="GO" id="GO:0070063">
    <property type="term" value="F:RNA polymerase binding"/>
    <property type="evidence" value="ECO:0007669"/>
    <property type="project" value="InterPro"/>
</dbReference>
<gene>
    <name evidence="2" type="ordered locus">Mchl_5467</name>
</gene>
<dbReference type="GO" id="GO:0032784">
    <property type="term" value="P:regulation of DNA-templated transcription elongation"/>
    <property type="evidence" value="ECO:0007669"/>
    <property type="project" value="InterPro"/>
</dbReference>
<dbReference type="HOGENOM" id="CLU_120358_0_1_5"/>
<dbReference type="InterPro" id="IPR036953">
    <property type="entry name" value="GreA/GreB_C_sf"/>
</dbReference>
<dbReference type="AlphaFoldDB" id="B7L307"/>
<keyword evidence="2" id="KW-0614">Plasmid</keyword>
<dbReference type="NCBIfam" id="NF004396">
    <property type="entry name" value="PRK05753.1"/>
    <property type="match status" value="1"/>
</dbReference>
<evidence type="ECO:0000259" key="1">
    <source>
        <dbReference type="Pfam" id="PF01272"/>
    </source>
</evidence>
<reference evidence="2 3" key="1">
    <citation type="submission" date="2008-12" db="EMBL/GenBank/DDBJ databases">
        <title>Complete sequence of plasmid1 of Methylobacterium chloromethanicum CM4.</title>
        <authorList>
            <consortium name="US DOE Joint Genome Institute"/>
            <person name="Lucas S."/>
            <person name="Copeland A."/>
            <person name="Lapidus A."/>
            <person name="Glavina del Rio T."/>
            <person name="Dalin E."/>
            <person name="Tice H."/>
            <person name="Bruce D."/>
            <person name="Goodwin L."/>
            <person name="Pitluck S."/>
            <person name="Chertkov O."/>
            <person name="Brettin T."/>
            <person name="Detter J.C."/>
            <person name="Han C."/>
            <person name="Larimer F."/>
            <person name="Land M."/>
            <person name="Hauser L."/>
            <person name="Kyrpides N."/>
            <person name="Mikhailova N."/>
            <person name="Marx C."/>
            <person name="Richardson P."/>
        </authorList>
    </citation>
    <scope>NUCLEOTIDE SEQUENCE [LARGE SCALE GENOMIC DNA]</scope>
    <source>
        <strain evidence="3">CM4 / NCIMB 13688</strain>
        <plasmid evidence="2 3">pCMU01</plasmid>
    </source>
</reference>
<dbReference type="GO" id="GO:0003746">
    <property type="term" value="F:translation elongation factor activity"/>
    <property type="evidence" value="ECO:0007669"/>
    <property type="project" value="UniProtKB-KW"/>
</dbReference>
<dbReference type="Pfam" id="PF01272">
    <property type="entry name" value="GreA_GreB"/>
    <property type="match status" value="1"/>
</dbReference>
<feature type="domain" description="Transcription elongation factor GreA/GreB C-terminal" evidence="1">
    <location>
        <begin position="61"/>
        <end position="134"/>
    </location>
</feature>
<dbReference type="GO" id="GO:0003677">
    <property type="term" value="F:DNA binding"/>
    <property type="evidence" value="ECO:0007669"/>
    <property type="project" value="InterPro"/>
</dbReference>
<protein>
    <submittedName>
        <fullName evidence="2">GreA/GreB family elongation factor</fullName>
    </submittedName>
</protein>
<accession>B7L307</accession>
<dbReference type="KEGG" id="mch:Mchl_5467"/>
<evidence type="ECO:0000313" key="3">
    <source>
        <dbReference type="Proteomes" id="UP000002385"/>
    </source>
</evidence>
<dbReference type="RefSeq" id="WP_012606118.1">
    <property type="nucleotide sequence ID" value="NC_011758.1"/>
</dbReference>
<dbReference type="InterPro" id="IPR001437">
    <property type="entry name" value="Tscrpt_elong_fac_GreA/B_C"/>
</dbReference>
<dbReference type="PANTHER" id="PTHR30437">
    <property type="entry name" value="TRANSCRIPTION ELONGATION FACTOR GREA"/>
    <property type="match status" value="1"/>
</dbReference>